<accession>A0A635R8Z0</accession>
<evidence type="ECO:0000313" key="1">
    <source>
        <dbReference type="EMBL" id="EDH8303057.1"/>
    </source>
</evidence>
<proteinExistence type="predicted"/>
<comment type="caution">
    <text evidence="1">The sequence shown here is derived from an EMBL/GenBank/DDBJ whole genome shotgun (WGS) entry which is preliminary data.</text>
</comment>
<evidence type="ECO:0008006" key="2">
    <source>
        <dbReference type="Google" id="ProtNLM"/>
    </source>
</evidence>
<gene>
    <name evidence="1" type="ORF">CB695_16435</name>
</gene>
<dbReference type="AlphaFoldDB" id="A0A635R8Z0"/>
<reference evidence="1" key="1">
    <citation type="submission" date="2018-07" db="EMBL/GenBank/DDBJ databases">
        <authorList>
            <person name="Ashton P.M."/>
            <person name="Dallman T."/>
            <person name="Nair S."/>
            <person name="De Pinna E."/>
            <person name="Peters T."/>
            <person name="Grant K."/>
        </authorList>
    </citation>
    <scope>NUCLEOTIDE SEQUENCE</scope>
    <source>
        <strain evidence="1">368335</strain>
    </source>
</reference>
<name>A0A635R8Z0_SALET</name>
<protein>
    <recommendedName>
        <fullName evidence="2">Virion structural protein</fullName>
    </recommendedName>
</protein>
<organism evidence="1">
    <name type="scientific">Salmonella enterica subsp. enterica serovar Chester</name>
    <dbReference type="NCBI Taxonomy" id="149386"/>
    <lineage>
        <taxon>Bacteria</taxon>
        <taxon>Pseudomonadati</taxon>
        <taxon>Pseudomonadota</taxon>
        <taxon>Gammaproteobacteria</taxon>
        <taxon>Enterobacterales</taxon>
        <taxon>Enterobacteriaceae</taxon>
        <taxon>Salmonella</taxon>
    </lineage>
</organism>
<sequence>MMALTTDIINKDRGFRVWRPEELYAAERPTGYVPNPKDLIVNDITSGFDIVVSVNYAKPSWETEPWGGVGVANQDGRLNGHYPLRSDKYRVYVDSSKLPATMVLDNALTFEGPDVDGVRVFRGSTVDDHAEILSGYYKDGKLKYSYLPVQTISVEGAERVVKQTLPGACLADVENGEACMFAVYSDVGNVVQIGHAHIIKTNLVMAQETPVRTVLGIKLVSPFLVDNDGTTLTLPINMPIDSIPLWCDVVYSDGTKRLPIDQARVKFNGLRNAGSHDTFYIASNAGNSLPCVLSYKLSKGETYGGTDIVGDTIVKNYTAVTEQVDGAYSMKLFVVPRWLDATRGYRLDFLLYNLTRGKVYDATAHVNYTTGTTFDPLLMGVKQRLNVQVDISKVDSKFRAFIQSQSFAITLVNPGNELNTNFILEYLPDGEKYGENVWAEFKYSNVNYSEIDVSNKVSSKAEWLKLLYEPIYPLYDRRNESEPPEPTHFEIHVGGKVYTYSVDEWLDKKVIDYRVPLDAPLVIRWIRRTPTDTLNLAASPMLAHHIE</sequence>
<dbReference type="EMBL" id="AAMIYH010000015">
    <property type="protein sequence ID" value="EDH8303057.1"/>
    <property type="molecule type" value="Genomic_DNA"/>
</dbReference>